<organism evidence="2 3">
    <name type="scientific">Halonotius aquaticus</name>
    <dbReference type="NCBI Taxonomy" id="2216978"/>
    <lineage>
        <taxon>Archaea</taxon>
        <taxon>Methanobacteriati</taxon>
        <taxon>Methanobacteriota</taxon>
        <taxon>Stenosarchaea group</taxon>
        <taxon>Halobacteria</taxon>
        <taxon>Halobacteriales</taxon>
        <taxon>Haloferacaceae</taxon>
        <taxon>Halonotius</taxon>
    </lineage>
</organism>
<dbReference type="Proteomes" id="UP000276588">
    <property type="component" value="Unassembled WGS sequence"/>
</dbReference>
<evidence type="ECO:0000313" key="3">
    <source>
        <dbReference type="Proteomes" id="UP000276588"/>
    </source>
</evidence>
<evidence type="ECO:0000256" key="1">
    <source>
        <dbReference type="SAM" id="MobiDB-lite"/>
    </source>
</evidence>
<feature type="region of interest" description="Disordered" evidence="1">
    <location>
        <begin position="51"/>
        <end position="89"/>
    </location>
</feature>
<dbReference type="Pfam" id="PF19146">
    <property type="entry name" value="DUF5828"/>
    <property type="match status" value="1"/>
</dbReference>
<accession>A0A3A6Q4R4</accession>
<dbReference type="AlphaFoldDB" id="A0A3A6Q4R4"/>
<gene>
    <name evidence="2" type="ORF">DM826_11295</name>
</gene>
<sequence>MEESISGFKINGAWDDVVEHGERITQALRQEDIEDAADEIRAAFEEWDEWRPKAHEQLNTDVNEKTADQASVAEGKGEKAGKAASDDVKKAGEKLSESYKRMENGDDEGAVENWQDSIGYVTRAADSVGRKAIRTVENTVYQNVMTQLSPYYFDNELVSANIKQQGRGDDDEQFVFEVNINDDELKTAVSERLGEYEDTIDRWHVTTEKETDIAEAAEGVEAPEPPSDDTQSTTN</sequence>
<proteinExistence type="predicted"/>
<reference evidence="2 3" key="1">
    <citation type="submission" date="2018-06" db="EMBL/GenBank/DDBJ databases">
        <title>Halonotius sp. F13-13 a new haloarchaeeon isolated from a solar saltern from Isla Cristina, Huelva, Spain.</title>
        <authorList>
            <person name="Duran-Viseras A."/>
            <person name="Sanchez-Porro C."/>
            <person name="Ventosa A."/>
        </authorList>
    </citation>
    <scope>NUCLEOTIDE SEQUENCE [LARGE SCALE GENOMIC DNA]</scope>
    <source>
        <strain evidence="2 3">F13-13</strain>
    </source>
</reference>
<dbReference type="RefSeq" id="WP_120103534.1">
    <property type="nucleotide sequence ID" value="NZ_QKNY01000018.1"/>
</dbReference>
<name>A0A3A6Q4R4_9EURY</name>
<dbReference type="InterPro" id="IPR043868">
    <property type="entry name" value="DUF5828"/>
</dbReference>
<comment type="caution">
    <text evidence="2">The sequence shown here is derived from an EMBL/GenBank/DDBJ whole genome shotgun (WGS) entry which is preliminary data.</text>
</comment>
<feature type="compositionally biased region" description="Basic and acidic residues" evidence="1">
    <location>
        <begin position="75"/>
        <end position="89"/>
    </location>
</feature>
<dbReference type="OrthoDB" id="338444at2157"/>
<protein>
    <submittedName>
        <fullName evidence="2">Uncharacterized protein</fullName>
    </submittedName>
</protein>
<dbReference type="EMBL" id="QKNY01000018">
    <property type="protein sequence ID" value="RJX42225.1"/>
    <property type="molecule type" value="Genomic_DNA"/>
</dbReference>
<keyword evidence="3" id="KW-1185">Reference proteome</keyword>
<feature type="compositionally biased region" description="Basic and acidic residues" evidence="1">
    <location>
        <begin position="51"/>
        <end position="67"/>
    </location>
</feature>
<evidence type="ECO:0000313" key="2">
    <source>
        <dbReference type="EMBL" id="RJX42225.1"/>
    </source>
</evidence>
<feature type="region of interest" description="Disordered" evidence="1">
    <location>
        <begin position="211"/>
        <end position="235"/>
    </location>
</feature>